<dbReference type="Gene3D" id="3.90.770.10">
    <property type="entry name" value="3-hydroxy-3-methylglutaryl-coenzyme A Reductase, Chain A, domain 2"/>
    <property type="match status" value="2"/>
</dbReference>
<dbReference type="GO" id="GO:0004420">
    <property type="term" value="F:hydroxymethylglutaryl-CoA reductase (NADPH) activity"/>
    <property type="evidence" value="ECO:0007669"/>
    <property type="project" value="InterPro"/>
</dbReference>
<evidence type="ECO:0000313" key="5">
    <source>
        <dbReference type="Proteomes" id="UP000070422"/>
    </source>
</evidence>
<dbReference type="STRING" id="87541.AWM71_01800"/>
<protein>
    <recommendedName>
        <fullName evidence="3">3-hydroxy-3-methylglutaryl coenzyme A reductase</fullName>
        <shortName evidence="3">HMG-CoA reductase</shortName>
        <ecNumber evidence="3">1.1.1.88</ecNumber>
    </recommendedName>
</protein>
<evidence type="ECO:0000256" key="1">
    <source>
        <dbReference type="ARBA" id="ARBA00007661"/>
    </source>
</evidence>
<dbReference type="RefSeq" id="WP_060936647.1">
    <property type="nucleotide sequence ID" value="NZ_JASOZP010000019.1"/>
</dbReference>
<comment type="caution">
    <text evidence="4">The sequence shown here is derived from an EMBL/GenBank/DDBJ whole genome shotgun (WGS) entry which is preliminary data.</text>
</comment>
<dbReference type="GO" id="GO:0140643">
    <property type="term" value="F:hydroxymethylglutaryl-CoA reductase (NADH) activity"/>
    <property type="evidence" value="ECO:0007669"/>
    <property type="project" value="UniProtKB-EC"/>
</dbReference>
<dbReference type="InterPro" id="IPR009023">
    <property type="entry name" value="HMG_CoA_Rdtase_NAD(P)-bd_sf"/>
</dbReference>
<dbReference type="PROSITE" id="PS50065">
    <property type="entry name" value="HMG_COA_REDUCTASE_4"/>
    <property type="match status" value="1"/>
</dbReference>
<dbReference type="EMBL" id="LSCQ01000028">
    <property type="protein sequence ID" value="KXB37273.1"/>
    <property type="molecule type" value="Genomic_DNA"/>
</dbReference>
<evidence type="ECO:0000313" key="4">
    <source>
        <dbReference type="EMBL" id="KXB37273.1"/>
    </source>
</evidence>
<proteinExistence type="inferred from homology"/>
<dbReference type="OrthoDB" id="9764892at2"/>
<dbReference type="PATRIC" id="fig|87541.4.peg.628"/>
<accession>A0A133Y248</accession>
<keyword evidence="2 3" id="KW-0560">Oxidoreductase</keyword>
<sequence length="436" mass="47054">MKPTPFYHLSLKERLEILVQGGHITPDQATLLENNQSLPLATADHMIENAIGTYALPLGIGKNFVINGKEILIPMAIEEPSVVAAASNGAKMARAGGGINAHVLTRLLTGEIVFTGLSSQKEAKILERYIHSHQSPLIQLAESAHPSLKKRGGGIKKITSHFQEDSEENFLILYVTLDTQEAMGANMTNTMLEALAHHLETLSQSDKNLPPLTCLMAILSNYATKSLVQADCEVPVQALGKSIEAGTAIAERIVQASRLAQIDPYRACTHNKGIMNGVDAVLIASGNDWRANEAACHAYAAKDGKYRGLSQWTFDKQTQRLKGTLTLPLTVGSVGGSIKIHPTAQIAHQLMQSPNAKELMLMISSVGLCQNLAALRALVSEGIQTGHMALQSRSLAMSVGAKEDEIEPLTTLLKTNSTLSQEVARRLLSQLRQNTL</sequence>
<name>A0A133Y248_9LACT</name>
<dbReference type="InterPro" id="IPR002202">
    <property type="entry name" value="HMG_CoA_Rdtase"/>
</dbReference>
<dbReference type="AlphaFoldDB" id="A0A133Y248"/>
<dbReference type="CDD" id="cd00644">
    <property type="entry name" value="HMG-CoA_reductase_classII"/>
    <property type="match status" value="1"/>
</dbReference>
<dbReference type="SUPFAM" id="SSF56542">
    <property type="entry name" value="Substrate-binding domain of HMG-CoA reductase"/>
    <property type="match status" value="1"/>
</dbReference>
<dbReference type="GO" id="GO:0015936">
    <property type="term" value="P:coenzyme A metabolic process"/>
    <property type="evidence" value="ECO:0007669"/>
    <property type="project" value="InterPro"/>
</dbReference>
<dbReference type="UniPathway" id="UPA00257">
    <property type="reaction ID" value="UER00367"/>
</dbReference>
<dbReference type="Pfam" id="PF00368">
    <property type="entry name" value="HMG-CoA_red"/>
    <property type="match status" value="1"/>
</dbReference>
<comment type="similarity">
    <text evidence="1 3">Belongs to the HMG-CoA reductase family.</text>
</comment>
<dbReference type="NCBIfam" id="TIGR00532">
    <property type="entry name" value="HMG_CoA_R_NAD"/>
    <property type="match status" value="1"/>
</dbReference>
<dbReference type="InterPro" id="IPR004553">
    <property type="entry name" value="HMG_CoA_Rdtase_bac-typ"/>
</dbReference>
<dbReference type="InterPro" id="IPR023074">
    <property type="entry name" value="HMG_CoA_Rdtase_cat_sf"/>
</dbReference>
<comment type="pathway">
    <text evidence="3">Metabolic intermediate metabolism; (R)-mevalonate degradation; (S)-3-hydroxy-3-methylglutaryl-CoA from (R)-mevalonate: step 1/1.</text>
</comment>
<evidence type="ECO:0000256" key="2">
    <source>
        <dbReference type="ARBA" id="ARBA00023002"/>
    </source>
</evidence>
<dbReference type="SUPFAM" id="SSF55035">
    <property type="entry name" value="NAD-binding domain of HMG-CoA reductase"/>
    <property type="match status" value="1"/>
</dbReference>
<evidence type="ECO:0000256" key="3">
    <source>
        <dbReference type="RuleBase" id="RU361219"/>
    </source>
</evidence>
<dbReference type="Proteomes" id="UP000070422">
    <property type="component" value="Unassembled WGS sequence"/>
</dbReference>
<dbReference type="Gene3D" id="1.10.8.660">
    <property type="match status" value="1"/>
</dbReference>
<comment type="catalytic activity">
    <reaction evidence="3">
        <text>(R)-mevalonate + 2 NAD(+) + CoA = (3S)-3-hydroxy-3-methylglutaryl-CoA + 2 NADH + 2 H(+)</text>
        <dbReference type="Rhea" id="RHEA:14833"/>
        <dbReference type="ChEBI" id="CHEBI:15378"/>
        <dbReference type="ChEBI" id="CHEBI:36464"/>
        <dbReference type="ChEBI" id="CHEBI:43074"/>
        <dbReference type="ChEBI" id="CHEBI:57287"/>
        <dbReference type="ChEBI" id="CHEBI:57540"/>
        <dbReference type="ChEBI" id="CHEBI:57945"/>
        <dbReference type="EC" id="1.1.1.88"/>
    </reaction>
</comment>
<organism evidence="4 5">
    <name type="scientific">Aerococcus christensenii</name>
    <dbReference type="NCBI Taxonomy" id="87541"/>
    <lineage>
        <taxon>Bacteria</taxon>
        <taxon>Bacillati</taxon>
        <taxon>Bacillota</taxon>
        <taxon>Bacilli</taxon>
        <taxon>Lactobacillales</taxon>
        <taxon>Aerococcaceae</taxon>
        <taxon>Aerococcus</taxon>
    </lineage>
</organism>
<dbReference type="EC" id="1.1.1.88" evidence="3"/>
<gene>
    <name evidence="4" type="ORF">HMPREF3187_00628</name>
</gene>
<reference evidence="4 5" key="1">
    <citation type="submission" date="2016-01" db="EMBL/GenBank/DDBJ databases">
        <authorList>
            <person name="Oliw E.H."/>
        </authorList>
    </citation>
    <scope>NUCLEOTIDE SEQUENCE [LARGE SCALE GENOMIC DNA]</scope>
    <source>
        <strain evidence="4 5">KA00635</strain>
    </source>
</reference>
<dbReference type="PANTHER" id="PTHR10572">
    <property type="entry name" value="3-HYDROXY-3-METHYLGLUTARYL-COENZYME A REDUCTASE"/>
    <property type="match status" value="1"/>
</dbReference>
<dbReference type="InterPro" id="IPR009029">
    <property type="entry name" value="HMG_CoA_Rdtase_sub-bd_dom_sf"/>
</dbReference>
<dbReference type="PANTHER" id="PTHR10572:SF24">
    <property type="entry name" value="3-HYDROXY-3-METHYLGLUTARYL-COENZYME A REDUCTASE"/>
    <property type="match status" value="1"/>
</dbReference>
<keyword evidence="3" id="KW-0520">NAD</keyword>